<comment type="caution">
    <text evidence="2">The sequence shown here is derived from an EMBL/GenBank/DDBJ whole genome shotgun (WGS) entry which is preliminary data.</text>
</comment>
<dbReference type="EMBL" id="WNBM01000011">
    <property type="protein sequence ID" value="MTT76801.1"/>
    <property type="molecule type" value="Genomic_DNA"/>
</dbReference>
<keyword evidence="1" id="KW-0732">Signal</keyword>
<dbReference type="Gene3D" id="2.40.160.130">
    <property type="entry name" value="Capsule assembly protein Wzi"/>
    <property type="match status" value="1"/>
</dbReference>
<reference evidence="4 5" key="1">
    <citation type="journal article" date="2019" name="Nat. Med.">
        <title>A library of human gut bacterial isolates paired with longitudinal multiomics data enables mechanistic microbiome research.</title>
        <authorList>
            <person name="Poyet M."/>
            <person name="Groussin M."/>
            <person name="Gibbons S.M."/>
            <person name="Avila-Pacheco J."/>
            <person name="Jiang X."/>
            <person name="Kearney S.M."/>
            <person name="Perrotta A.R."/>
            <person name="Berdy B."/>
            <person name="Zhao S."/>
            <person name="Lieberman T.D."/>
            <person name="Swanson P.K."/>
            <person name="Smith M."/>
            <person name="Roesemann S."/>
            <person name="Alexander J.E."/>
            <person name="Rich S.A."/>
            <person name="Livny J."/>
            <person name="Vlamakis H."/>
            <person name="Clish C."/>
            <person name="Bullock K."/>
            <person name="Deik A."/>
            <person name="Scott J."/>
            <person name="Pierce K.A."/>
            <person name="Xavier R.J."/>
            <person name="Alm E.J."/>
        </authorList>
    </citation>
    <scope>NUCLEOTIDE SEQUENCE [LARGE SCALE GENOMIC DNA]</scope>
    <source>
        <strain evidence="2 5">BIOML-A13</strain>
        <strain evidence="3 4">BIOML-A3</strain>
    </source>
</reference>
<gene>
    <name evidence="2" type="ORF">GMD11_11120</name>
    <name evidence="3" type="ORF">GMD18_10790</name>
</gene>
<dbReference type="InterPro" id="IPR038636">
    <property type="entry name" value="Wzi_sf"/>
</dbReference>
<organism evidence="2 5">
    <name type="scientific">Phascolarctobacterium faecium</name>
    <dbReference type="NCBI Taxonomy" id="33025"/>
    <lineage>
        <taxon>Bacteria</taxon>
        <taxon>Bacillati</taxon>
        <taxon>Bacillota</taxon>
        <taxon>Negativicutes</taxon>
        <taxon>Acidaminococcales</taxon>
        <taxon>Acidaminococcaceae</taxon>
        <taxon>Phascolarctobacterium</taxon>
    </lineage>
</organism>
<feature type="chain" id="PRO_5031133713" evidence="1">
    <location>
        <begin position="23"/>
        <end position="507"/>
    </location>
</feature>
<dbReference type="AlphaFoldDB" id="A0A7X3BWT5"/>
<dbReference type="Proteomes" id="UP000484547">
    <property type="component" value="Unassembled WGS sequence"/>
</dbReference>
<keyword evidence="4" id="KW-1185">Reference proteome</keyword>
<proteinExistence type="predicted"/>
<protein>
    <submittedName>
        <fullName evidence="2">Capsule assembly Wzi family protein</fullName>
    </submittedName>
</protein>
<evidence type="ECO:0000256" key="1">
    <source>
        <dbReference type="SAM" id="SignalP"/>
    </source>
</evidence>
<dbReference type="SUPFAM" id="SSF56935">
    <property type="entry name" value="Porins"/>
    <property type="match status" value="1"/>
</dbReference>
<evidence type="ECO:0000313" key="3">
    <source>
        <dbReference type="EMBL" id="MTU04874.1"/>
    </source>
</evidence>
<dbReference type="OrthoDB" id="101884at2"/>
<dbReference type="InterPro" id="IPR026950">
    <property type="entry name" value="Caps_assemb_Wzi"/>
</dbReference>
<evidence type="ECO:0000313" key="2">
    <source>
        <dbReference type="EMBL" id="MTT76801.1"/>
    </source>
</evidence>
<evidence type="ECO:0000313" key="4">
    <source>
        <dbReference type="Proteomes" id="UP000443070"/>
    </source>
</evidence>
<sequence length="507" mass="56971">MNKFLMAGIVAAMAAATSVATASPLVTANVPLDSRYYRYIDKLEGMGYIKDMPTGTRPYSRLDMAKWIIEAQQKAQTKPMPGYLKIYYEEMRADLAEEIAYLQGANTDYGSNIKLRAVEARLAYGDMRQDSYRYRKGINASWQPLNRNNNGYRYGDGINIIGAAEISGSLNKDLALSLTPRFSYDKDQHGDASIEEGYVKTHLGVWGIELGKQAVQWGKAPFAMSNNATPQTMLKLNLLEPHTFDNGFLKFLGKANVNVFYSRLEGNRADKAHTAGIANWQREKDHAGLLGVRVDIVPTDNLSLGLERVSMFKSLNKHWILGDNAESDDQWNDIGGIDLRYRFPGVQLYGSLYGEDQAGGFPSEHARSVGVYFPQLFGGDGCWDMRLELSDTNNWWYGHWYLVNGWTYKDDILGDAMGKNTRKYYGSISHYLANGDRIGLEYTSMDMDRAAASNPRVHEVQLTYAKKLNKSLYLDSVLGYAKIKNADYTSGRSDSSKLVAVGLRWEY</sequence>
<dbReference type="RefSeq" id="WP_149877556.1">
    <property type="nucleotide sequence ID" value="NZ_JBKYII010000001.1"/>
</dbReference>
<name>A0A7X3BWT5_9FIRM</name>
<feature type="signal peptide" evidence="1">
    <location>
        <begin position="1"/>
        <end position="22"/>
    </location>
</feature>
<accession>A0A7X3BWT5</accession>
<dbReference type="Pfam" id="PF14052">
    <property type="entry name" value="Caps_assemb_Wzi"/>
    <property type="match status" value="1"/>
</dbReference>
<evidence type="ECO:0000313" key="5">
    <source>
        <dbReference type="Proteomes" id="UP000484547"/>
    </source>
</evidence>
<dbReference type="EMBL" id="WNBW01000012">
    <property type="protein sequence ID" value="MTU04874.1"/>
    <property type="molecule type" value="Genomic_DNA"/>
</dbReference>
<dbReference type="Proteomes" id="UP000443070">
    <property type="component" value="Unassembled WGS sequence"/>
</dbReference>